<dbReference type="PATRIC" id="fig|1280514.3.peg.2522"/>
<proteinExistence type="predicted"/>
<dbReference type="RefSeq" id="WP_052605571.1">
    <property type="nucleotide sequence ID" value="NZ_JXYS01000061.1"/>
</dbReference>
<keyword evidence="2" id="KW-1185">Reference proteome</keyword>
<dbReference type="GO" id="GO:0006508">
    <property type="term" value="P:proteolysis"/>
    <property type="evidence" value="ECO:0007669"/>
    <property type="project" value="UniProtKB-KW"/>
</dbReference>
<evidence type="ECO:0000313" key="2">
    <source>
        <dbReference type="Proteomes" id="UP000032360"/>
    </source>
</evidence>
<reference evidence="1 2" key="1">
    <citation type="submission" date="2015-01" db="EMBL/GenBank/DDBJ databases">
        <title>Draft genome of the acidophilic iron oxidizer Acidithrix ferrooxidans strain Py-F3.</title>
        <authorList>
            <person name="Poehlein A."/>
            <person name="Eisen S."/>
            <person name="Schloemann M."/>
            <person name="Johnson B.D."/>
            <person name="Daniel R."/>
            <person name="Muehling M."/>
        </authorList>
    </citation>
    <scope>NUCLEOTIDE SEQUENCE [LARGE SCALE GENOMIC DNA]</scope>
    <source>
        <strain evidence="1 2">Py-F3</strain>
    </source>
</reference>
<dbReference type="OrthoDB" id="9794948at2"/>
<organism evidence="1 2">
    <name type="scientific">Acidithrix ferrooxidans</name>
    <dbReference type="NCBI Taxonomy" id="1280514"/>
    <lineage>
        <taxon>Bacteria</taxon>
        <taxon>Bacillati</taxon>
        <taxon>Actinomycetota</taxon>
        <taxon>Acidimicrobiia</taxon>
        <taxon>Acidimicrobiales</taxon>
        <taxon>Acidimicrobiaceae</taxon>
        <taxon>Acidithrix</taxon>
    </lineage>
</organism>
<dbReference type="PANTHER" id="PTHR35802">
    <property type="entry name" value="PROTEASE SYNTHASE AND SPORULATION PROTEIN PAI 2"/>
    <property type="match status" value="1"/>
</dbReference>
<dbReference type="GO" id="GO:0008233">
    <property type="term" value="F:peptidase activity"/>
    <property type="evidence" value="ECO:0007669"/>
    <property type="project" value="UniProtKB-KW"/>
</dbReference>
<dbReference type="InterPro" id="IPR012349">
    <property type="entry name" value="Split_barrel_FMN-bd"/>
</dbReference>
<keyword evidence="1" id="KW-0645">Protease</keyword>
<gene>
    <name evidence="1" type="primary">paiB</name>
    <name evidence="1" type="ORF">AXFE_19180</name>
</gene>
<dbReference type="EMBL" id="JXYS01000061">
    <property type="protein sequence ID" value="KJF17205.1"/>
    <property type="molecule type" value="Genomic_DNA"/>
</dbReference>
<keyword evidence="1" id="KW-0378">Hydrolase</keyword>
<dbReference type="PANTHER" id="PTHR35802:SF1">
    <property type="entry name" value="PROTEASE SYNTHASE AND SPORULATION PROTEIN PAI 2"/>
    <property type="match status" value="1"/>
</dbReference>
<dbReference type="Proteomes" id="UP000032360">
    <property type="component" value="Unassembled WGS sequence"/>
</dbReference>
<dbReference type="AlphaFoldDB" id="A0A0D8HGT3"/>
<dbReference type="PIRSF" id="PIRSF010372">
    <property type="entry name" value="PaiB"/>
    <property type="match status" value="1"/>
</dbReference>
<dbReference type="SUPFAM" id="SSF50475">
    <property type="entry name" value="FMN-binding split barrel"/>
    <property type="match status" value="1"/>
</dbReference>
<dbReference type="Pfam" id="PF04299">
    <property type="entry name" value="FMN_bind_2"/>
    <property type="match status" value="1"/>
</dbReference>
<dbReference type="InterPro" id="IPR007396">
    <property type="entry name" value="TR_PAI2-type"/>
</dbReference>
<name>A0A0D8HGT3_9ACTN</name>
<evidence type="ECO:0000313" key="1">
    <source>
        <dbReference type="EMBL" id="KJF17205.1"/>
    </source>
</evidence>
<sequence>MYTPKEFKQDNGDLIFELIDLFPLGLLITTSESKVSLSHLPFLFEREYAQHGRLLGHFAKANPQWRELEDIDEAIVVFSGPNSYVSPSWYHLESVPTWNYSVVHIYGKPTIIHDRGEKREVLDKLTDRHESSSIEPWRSDFDSPIQSKMLEAVVAFEIVVTKVEAKFKLSQNKDEIDQLNVINHLAASPSTRSQETSLLMKKALPFSVPE</sequence>
<dbReference type="Gene3D" id="2.30.110.10">
    <property type="entry name" value="Electron Transport, Fmn-binding Protein, Chain A"/>
    <property type="match status" value="1"/>
</dbReference>
<accession>A0A0D8HGT3</accession>
<protein>
    <submittedName>
        <fullName evidence="1">Protease synthase and sporulation protein PAI 2</fullName>
    </submittedName>
</protein>
<dbReference type="STRING" id="1280514.AXFE_19180"/>
<comment type="caution">
    <text evidence="1">The sequence shown here is derived from an EMBL/GenBank/DDBJ whole genome shotgun (WGS) entry which is preliminary data.</text>
</comment>